<dbReference type="AlphaFoldDB" id="A0A1B2ER49"/>
<dbReference type="RefSeq" id="WP_099513552.1">
    <property type="nucleotide sequence ID" value="NZ_CP016617.1"/>
</dbReference>
<name>A0A1B2ER49_9HYPH</name>
<protein>
    <submittedName>
        <fullName evidence="2">Uncharacterized protein</fullName>
    </submittedName>
</protein>
<organism evidence="2">
    <name type="scientific">Microvirga ossetica</name>
    <dbReference type="NCBI Taxonomy" id="1882682"/>
    <lineage>
        <taxon>Bacteria</taxon>
        <taxon>Pseudomonadati</taxon>
        <taxon>Pseudomonadota</taxon>
        <taxon>Alphaproteobacteria</taxon>
        <taxon>Hyphomicrobiales</taxon>
        <taxon>Methylobacteriaceae</taxon>
        <taxon>Microvirga</taxon>
    </lineage>
</organism>
<evidence type="ECO:0000256" key="1">
    <source>
        <dbReference type="SAM" id="SignalP"/>
    </source>
</evidence>
<dbReference type="OrthoDB" id="6159094at2"/>
<keyword evidence="1" id="KW-0732">Signal</keyword>
<proteinExistence type="predicted"/>
<keyword evidence="2" id="KW-0614">Plasmid</keyword>
<gene>
    <name evidence="2" type="ORF">BB934_29550</name>
</gene>
<geneLocation type="plasmid" evidence="2">
    <name>unnamed1</name>
</geneLocation>
<feature type="signal peptide" evidence="1">
    <location>
        <begin position="1"/>
        <end position="24"/>
    </location>
</feature>
<dbReference type="EMBL" id="CP016617">
    <property type="protein sequence ID" value="ANY82440.1"/>
    <property type="molecule type" value="Genomic_DNA"/>
</dbReference>
<evidence type="ECO:0000313" key="2">
    <source>
        <dbReference type="EMBL" id="ANY82440.1"/>
    </source>
</evidence>
<accession>A0A1B2ER49</accession>
<dbReference type="KEGG" id="moc:BB934_29550"/>
<feature type="chain" id="PRO_5008536424" evidence="1">
    <location>
        <begin position="25"/>
        <end position="199"/>
    </location>
</feature>
<reference evidence="2" key="1">
    <citation type="submission" date="2016-07" db="EMBL/GenBank/DDBJ databases">
        <title>Microvirga ossetica sp. nov. a new species of rhizobia isolated from root nodules of the legume species Vicia alpestris Steven originated from North Ossetia region in the Caucasus.</title>
        <authorList>
            <person name="Safronova V.I."/>
            <person name="Kuznetsova I.G."/>
            <person name="Sazanova A.L."/>
            <person name="Belimov A."/>
            <person name="Andronov E."/>
            <person name="Osledkin Y.S."/>
            <person name="Onishchuk O.P."/>
            <person name="Kurchak O.N."/>
            <person name="Shaposhnikov A.I."/>
            <person name="Willems A."/>
            <person name="Tikhonovich I.A."/>
        </authorList>
    </citation>
    <scope>NUCLEOTIDE SEQUENCE [LARGE SCALE GENOMIC DNA]</scope>
    <source>
        <strain evidence="2">V5/3M</strain>
        <plasmid evidence="2">unnamed1</plasmid>
    </source>
</reference>
<sequence>MRFRWSVGIGLVIVGLLSAETVVAAETDWPCVQRRVVELSVAQMWAGPPIDPATSLWRDDQAVASLVRSLASRRTSLDEASAAIERFSNALGTDKDAKLALLFAGVFEVINTQRRRLINGIERYARKQRSLADQISETGRILTQSTNPTPERTALEQKLQWDTRIYDDRNQALTYVCESPVLLEQRVYALGQEISRHLN</sequence>